<feature type="compositionally biased region" description="Low complexity" evidence="1">
    <location>
        <begin position="9"/>
        <end position="26"/>
    </location>
</feature>
<proteinExistence type="predicted"/>
<reference evidence="2 3" key="1">
    <citation type="submission" date="2014-04" db="EMBL/GenBank/DDBJ databases">
        <authorList>
            <consortium name="DOE Joint Genome Institute"/>
            <person name="Kuo A."/>
            <person name="Tarkka M."/>
            <person name="Buscot F."/>
            <person name="Kohler A."/>
            <person name="Nagy L.G."/>
            <person name="Floudas D."/>
            <person name="Copeland A."/>
            <person name="Barry K.W."/>
            <person name="Cichocki N."/>
            <person name="Veneault-Fourrey C."/>
            <person name="LaButti K."/>
            <person name="Lindquist E.A."/>
            <person name="Lipzen A."/>
            <person name="Lundell T."/>
            <person name="Morin E."/>
            <person name="Murat C."/>
            <person name="Sun H."/>
            <person name="Tunlid A."/>
            <person name="Henrissat B."/>
            <person name="Grigoriev I.V."/>
            <person name="Hibbett D.S."/>
            <person name="Martin F."/>
            <person name="Nordberg H.P."/>
            <person name="Cantor M.N."/>
            <person name="Hua S.X."/>
        </authorList>
    </citation>
    <scope>NUCLEOTIDE SEQUENCE [LARGE SCALE GENOMIC DNA]</scope>
    <source>
        <strain evidence="2 3">F 1598</strain>
    </source>
</reference>
<sequence length="76" mass="7902">MSLPPSIPSPSFTSSTSSFAAASTSVPSPPSCAFLPMLSRALPFANGEMPVSSAIARKSYKERPSARRGGVERSDV</sequence>
<evidence type="ECO:0000313" key="2">
    <source>
        <dbReference type="EMBL" id="KIM79368.1"/>
    </source>
</evidence>
<dbReference type="InParanoid" id="A0A0C3AZD4"/>
<accession>A0A0C3AZD4</accession>
<evidence type="ECO:0000313" key="3">
    <source>
        <dbReference type="Proteomes" id="UP000054166"/>
    </source>
</evidence>
<gene>
    <name evidence="2" type="ORF">PILCRDRAFT_565719</name>
</gene>
<name>A0A0C3AZD4_PILCF</name>
<feature type="region of interest" description="Disordered" evidence="1">
    <location>
        <begin position="1"/>
        <end position="29"/>
    </location>
</feature>
<organism evidence="2 3">
    <name type="scientific">Piloderma croceum (strain F 1598)</name>
    <dbReference type="NCBI Taxonomy" id="765440"/>
    <lineage>
        <taxon>Eukaryota</taxon>
        <taxon>Fungi</taxon>
        <taxon>Dikarya</taxon>
        <taxon>Basidiomycota</taxon>
        <taxon>Agaricomycotina</taxon>
        <taxon>Agaricomycetes</taxon>
        <taxon>Agaricomycetidae</taxon>
        <taxon>Atheliales</taxon>
        <taxon>Atheliaceae</taxon>
        <taxon>Piloderma</taxon>
    </lineage>
</organism>
<dbReference type="HOGENOM" id="CLU_2655367_0_0_1"/>
<dbReference type="AlphaFoldDB" id="A0A0C3AZD4"/>
<dbReference type="EMBL" id="KN833010">
    <property type="protein sequence ID" value="KIM79368.1"/>
    <property type="molecule type" value="Genomic_DNA"/>
</dbReference>
<reference evidence="3" key="2">
    <citation type="submission" date="2015-01" db="EMBL/GenBank/DDBJ databases">
        <title>Evolutionary Origins and Diversification of the Mycorrhizal Mutualists.</title>
        <authorList>
            <consortium name="DOE Joint Genome Institute"/>
            <consortium name="Mycorrhizal Genomics Consortium"/>
            <person name="Kohler A."/>
            <person name="Kuo A."/>
            <person name="Nagy L.G."/>
            <person name="Floudas D."/>
            <person name="Copeland A."/>
            <person name="Barry K.W."/>
            <person name="Cichocki N."/>
            <person name="Veneault-Fourrey C."/>
            <person name="LaButti K."/>
            <person name="Lindquist E.A."/>
            <person name="Lipzen A."/>
            <person name="Lundell T."/>
            <person name="Morin E."/>
            <person name="Murat C."/>
            <person name="Riley R."/>
            <person name="Ohm R."/>
            <person name="Sun H."/>
            <person name="Tunlid A."/>
            <person name="Henrissat B."/>
            <person name="Grigoriev I.V."/>
            <person name="Hibbett D.S."/>
            <person name="Martin F."/>
        </authorList>
    </citation>
    <scope>NUCLEOTIDE SEQUENCE [LARGE SCALE GENOMIC DNA]</scope>
    <source>
        <strain evidence="3">F 1598</strain>
    </source>
</reference>
<evidence type="ECO:0000256" key="1">
    <source>
        <dbReference type="SAM" id="MobiDB-lite"/>
    </source>
</evidence>
<protein>
    <submittedName>
        <fullName evidence="2">Uncharacterized protein</fullName>
    </submittedName>
</protein>
<dbReference type="Proteomes" id="UP000054166">
    <property type="component" value="Unassembled WGS sequence"/>
</dbReference>
<keyword evidence="3" id="KW-1185">Reference proteome</keyword>